<dbReference type="Pfam" id="PF13561">
    <property type="entry name" value="adh_short_C2"/>
    <property type="match status" value="1"/>
</dbReference>
<dbReference type="CDD" id="cd05233">
    <property type="entry name" value="SDR_c"/>
    <property type="match status" value="1"/>
</dbReference>
<dbReference type="PANTHER" id="PTHR24321">
    <property type="entry name" value="DEHYDROGENASES, SHORT CHAIN"/>
    <property type="match status" value="1"/>
</dbReference>
<evidence type="ECO:0000313" key="3">
    <source>
        <dbReference type="EMBL" id="EZP80530.1"/>
    </source>
</evidence>
<dbReference type="PRINTS" id="PR00080">
    <property type="entry name" value="SDRFAMILY"/>
</dbReference>
<dbReference type="InterPro" id="IPR036291">
    <property type="entry name" value="NAD(P)-bd_dom_sf"/>
</dbReference>
<keyword evidence="2" id="KW-0560">Oxidoreductase</keyword>
<dbReference type="GO" id="GO:0016491">
    <property type="term" value="F:oxidoreductase activity"/>
    <property type="evidence" value="ECO:0007669"/>
    <property type="project" value="UniProtKB-KW"/>
</dbReference>
<dbReference type="PRINTS" id="PR00081">
    <property type="entry name" value="GDHRDH"/>
</dbReference>
<evidence type="ECO:0008006" key="5">
    <source>
        <dbReference type="Google" id="ProtNLM"/>
    </source>
</evidence>
<dbReference type="Proteomes" id="UP000024329">
    <property type="component" value="Unassembled WGS sequence"/>
</dbReference>
<accession>A0A031JU90</accession>
<dbReference type="InterPro" id="IPR002347">
    <property type="entry name" value="SDR_fam"/>
</dbReference>
<dbReference type="PANTHER" id="PTHR24321:SF8">
    <property type="entry name" value="ESTRADIOL 17-BETA-DEHYDROGENASE 8-RELATED"/>
    <property type="match status" value="1"/>
</dbReference>
<dbReference type="eggNOG" id="COG4221">
    <property type="taxonomic scope" value="Bacteria"/>
</dbReference>
<evidence type="ECO:0000256" key="1">
    <source>
        <dbReference type="ARBA" id="ARBA00006484"/>
    </source>
</evidence>
<reference evidence="3 4" key="1">
    <citation type="submission" date="2014-03" db="EMBL/GenBank/DDBJ databases">
        <title>Whole genome sequence of Novosphingobium resinovorum KF1.</title>
        <authorList>
            <person name="Gan H.M."/>
            <person name="Gan H.Y."/>
            <person name="Chew T.H."/>
            <person name="Savka M.A."/>
        </authorList>
    </citation>
    <scope>NUCLEOTIDE SEQUENCE [LARGE SCALE GENOMIC DNA]</scope>
    <source>
        <strain evidence="3 4">KF1</strain>
    </source>
</reference>
<dbReference type="OrthoDB" id="7255009at2"/>
<name>A0A031JU90_9SPHN</name>
<evidence type="ECO:0000313" key="4">
    <source>
        <dbReference type="Proteomes" id="UP000024329"/>
    </source>
</evidence>
<organism evidence="3 4">
    <name type="scientific">Novosphingobium resinovorum</name>
    <dbReference type="NCBI Taxonomy" id="158500"/>
    <lineage>
        <taxon>Bacteria</taxon>
        <taxon>Pseudomonadati</taxon>
        <taxon>Pseudomonadota</taxon>
        <taxon>Alphaproteobacteria</taxon>
        <taxon>Sphingomonadales</taxon>
        <taxon>Sphingomonadaceae</taxon>
        <taxon>Novosphingobium</taxon>
    </lineage>
</organism>
<dbReference type="AlphaFoldDB" id="A0A031JU90"/>
<evidence type="ECO:0000256" key="2">
    <source>
        <dbReference type="ARBA" id="ARBA00023002"/>
    </source>
</evidence>
<comment type="similarity">
    <text evidence="1">Belongs to the short-chain dehydrogenases/reductases (SDR) family.</text>
</comment>
<dbReference type="EMBL" id="JFYZ01000016">
    <property type="protein sequence ID" value="EZP80530.1"/>
    <property type="molecule type" value="Genomic_DNA"/>
</dbReference>
<protein>
    <recommendedName>
        <fullName evidence="5">Short-chain dehydrogenase/reductase SDR</fullName>
    </recommendedName>
</protein>
<dbReference type="Gene3D" id="3.40.50.720">
    <property type="entry name" value="NAD(P)-binding Rossmann-like Domain"/>
    <property type="match status" value="1"/>
</dbReference>
<gene>
    <name evidence="3" type="ORF">BV97_03297</name>
</gene>
<dbReference type="FunFam" id="3.40.50.720:FF:000084">
    <property type="entry name" value="Short-chain dehydrogenase reductase"/>
    <property type="match status" value="1"/>
</dbReference>
<sequence length="265" mass="27583">MGRKRTFSGYQVTMIQDNFAGLNVVVTGGAGGLGQAIVSAFAARGATVISADLAASGDTSTDGKIIERTLDVTSEDSWIALMDYIDRELGGIDVLVNNAGIYRPNIAFEDMPLEMWQKHFAINSDGVFLGCKHAIRRMKVKGNGGAIVNMGSGMSITANPTGAAYCGSKAAVLMTTRTAARAAGRYGVRVNAVLPGAVPTEMLMGNKLDGESDGDFLAKMETYSPLGRLATPEDIANSVLFLADPANKAVSGVFIPVDGGNIPGA</sequence>
<proteinExistence type="inferred from homology"/>
<dbReference type="PATRIC" id="fig|158500.4.peg.3360"/>
<dbReference type="SUPFAM" id="SSF51735">
    <property type="entry name" value="NAD(P)-binding Rossmann-fold domains"/>
    <property type="match status" value="1"/>
</dbReference>
<comment type="caution">
    <text evidence="3">The sequence shown here is derived from an EMBL/GenBank/DDBJ whole genome shotgun (WGS) entry which is preliminary data.</text>
</comment>